<dbReference type="AlphaFoldDB" id="B9TDV6"/>
<reference evidence="2" key="1">
    <citation type="journal article" date="2010" name="Nat. Biotechnol.">
        <title>Draft genome sequence of the oilseed species Ricinus communis.</title>
        <authorList>
            <person name="Chan A.P."/>
            <person name="Crabtree J."/>
            <person name="Zhao Q."/>
            <person name="Lorenzi H."/>
            <person name="Orvis J."/>
            <person name="Puiu D."/>
            <person name="Melake-Berhan A."/>
            <person name="Jones K.M."/>
            <person name="Redman J."/>
            <person name="Chen G."/>
            <person name="Cahoon E.B."/>
            <person name="Gedil M."/>
            <person name="Stanke M."/>
            <person name="Haas B.J."/>
            <person name="Wortman J.R."/>
            <person name="Fraser-Liggett C.M."/>
            <person name="Ravel J."/>
            <person name="Rabinowicz P.D."/>
        </authorList>
    </citation>
    <scope>NUCLEOTIDE SEQUENCE [LARGE SCALE GENOMIC DNA]</scope>
    <source>
        <strain evidence="2">cv. Hale</strain>
    </source>
</reference>
<feature type="non-terminal residue" evidence="1">
    <location>
        <position position="395"/>
    </location>
</feature>
<dbReference type="EMBL" id="EQ978515">
    <property type="protein sequence ID" value="EEF25958.1"/>
    <property type="molecule type" value="Genomic_DNA"/>
</dbReference>
<sequence>LLDVDDQRLRRRRGLAAHHQIAVVGFHVEVGTGAGEGRGVAARTAMQDRGGRRRRGIRMGRAGGARRPRRRHAEPDRIVAAAAEHLRAAAGRQRDVLAGRIARQHLRAALDHDIGRADDRRKIDVLQRDGAPRRQAAGLDHECHLLLGAARGTQGQDTVQRPLAADRRDGLDQQRLTRLQLRQVALAVAAHVSLVAAGRGRRLDRGDEAGAAICHRRVGAAAGGQSVTDAHVGDQQIGTAGQRNVRRRGRTGLFDPAGAHDRDLDLGAGRAARQDDRHRHHGHAVHQRHRRFLDRQGETAARRGHVARGIRVGRAQRVPAEAQRLGGDAPMPVRVRMGRAHHGRAVVQGDEVVRRRSALDDGHRVRDAVADRARIGLRLQLRGRGRRRCGRVNRH</sequence>
<protein>
    <submittedName>
        <fullName evidence="1">Uncharacterized protein</fullName>
    </submittedName>
</protein>
<evidence type="ECO:0000313" key="2">
    <source>
        <dbReference type="Proteomes" id="UP000008311"/>
    </source>
</evidence>
<proteinExistence type="predicted"/>
<gene>
    <name evidence="1" type="ORF">RCOM_1852660</name>
</gene>
<dbReference type="Proteomes" id="UP000008311">
    <property type="component" value="Unassembled WGS sequence"/>
</dbReference>
<keyword evidence="2" id="KW-1185">Reference proteome</keyword>
<accession>B9TDV6</accession>
<name>B9TDV6_RICCO</name>
<dbReference type="InParanoid" id="B9TDV6"/>
<evidence type="ECO:0000313" key="1">
    <source>
        <dbReference type="EMBL" id="EEF25958.1"/>
    </source>
</evidence>
<organism evidence="1 2">
    <name type="scientific">Ricinus communis</name>
    <name type="common">Castor bean</name>
    <dbReference type="NCBI Taxonomy" id="3988"/>
    <lineage>
        <taxon>Eukaryota</taxon>
        <taxon>Viridiplantae</taxon>
        <taxon>Streptophyta</taxon>
        <taxon>Embryophyta</taxon>
        <taxon>Tracheophyta</taxon>
        <taxon>Spermatophyta</taxon>
        <taxon>Magnoliopsida</taxon>
        <taxon>eudicotyledons</taxon>
        <taxon>Gunneridae</taxon>
        <taxon>Pentapetalae</taxon>
        <taxon>rosids</taxon>
        <taxon>fabids</taxon>
        <taxon>Malpighiales</taxon>
        <taxon>Euphorbiaceae</taxon>
        <taxon>Acalyphoideae</taxon>
        <taxon>Acalypheae</taxon>
        <taxon>Ricinus</taxon>
    </lineage>
</organism>
<feature type="non-terminal residue" evidence="1">
    <location>
        <position position="1"/>
    </location>
</feature>